<keyword evidence="2" id="KW-1185">Reference proteome</keyword>
<organism evidence="1 2">
    <name type="scientific">Eretmocerus hayati</name>
    <dbReference type="NCBI Taxonomy" id="131215"/>
    <lineage>
        <taxon>Eukaryota</taxon>
        <taxon>Metazoa</taxon>
        <taxon>Ecdysozoa</taxon>
        <taxon>Arthropoda</taxon>
        <taxon>Hexapoda</taxon>
        <taxon>Insecta</taxon>
        <taxon>Pterygota</taxon>
        <taxon>Neoptera</taxon>
        <taxon>Endopterygota</taxon>
        <taxon>Hymenoptera</taxon>
        <taxon>Apocrita</taxon>
        <taxon>Proctotrupomorpha</taxon>
        <taxon>Chalcidoidea</taxon>
        <taxon>Aphelinidae</taxon>
        <taxon>Aphelininae</taxon>
        <taxon>Eretmocerus</taxon>
    </lineage>
</organism>
<protein>
    <submittedName>
        <fullName evidence="1">Uncharacterized protein</fullName>
    </submittedName>
</protein>
<reference evidence="1" key="1">
    <citation type="submission" date="2023-04" db="EMBL/GenBank/DDBJ databases">
        <title>A chromosome-level genome assembly of the parasitoid wasp Eretmocerus hayati.</title>
        <authorList>
            <person name="Zhong Y."/>
            <person name="Liu S."/>
            <person name="Liu Y."/>
        </authorList>
    </citation>
    <scope>NUCLEOTIDE SEQUENCE</scope>
    <source>
        <strain evidence="1">ZJU_SS_LIU_2023</strain>
    </source>
</reference>
<name>A0ACC2NEP9_9HYME</name>
<accession>A0ACC2NEP9</accession>
<sequence length="1018" mass="116381">MANFDHIESDPLSILKNLDHDLVAYYSKEEHYNNFRLSSSLNNIIGRIISVEAPKPVGLNEDGTKKEVLNFELEIIVKKKKDVPSDEPLTFTRLRVSAWSKEIHRLKPDIKNNKIVFIENIYASVCAVSEQQYNNHKPYNLSCQEQTIIHDLRFLNNISEYSRLQVDSVKKYNDIQRAISETTDFQEIVDEPERVRCWNASLSYGSQNLSSEGLKNLSDAPCYSETHNLSSSERTIDNSSNHLIADQPSQSTEGVEVDAIFQNMIQPSKITLPYKKKNYAKDNYCSICNNFQNRIDPHLIVHHKDTEGVKLVMSLPPGCLERRRKFAEIVKSMNYVWNTDKTINPTGIIIPTRRVRSKKDETAATMSPNQKSTAVNAAVFMKACPHCLGFYVSKTLHNHIRIQHPDKRNPFATTRDNLTRAKKMMGMCHERANLSENAIFLAELALDIVGAVARCDRNLASLLRVEHRHLVRDAIEKVAKLDIKTKRYGSIWNAETAPIVIKKLFVILTAEYLSKKSTKQDYKDNVHFETVFEDEIGFLIYHRATYSRKKQLRHRSQEELNIQPRHFKIFMKLVEIKQSESFNYFSKGDFEDGKAFAHFMNLLERTATSVLNFNGRRPTQTGGVLVRDYEFAKTANADSEYFKMLSEEDKAQRMKYKRVDMQGKKVDGDGHLFINKRNDGCLKMILKHRNEFGINHSNKYLFAIPTHPGQEETFLKLSPVFAKLAAQCKLLHPEILEKTVRATKIRSHHATLNSAMENGVPVQHMAEHLGHSQKTHEQRYKKHIDKTDVAVTKQLEALTEETEEQFSNILYEQAEVPGHLEPLSQRTSSSFRSSSPTDHHENSSDAQNSPTEPHIEKAPKSKPIIKSIKTVNVKGDSLQKERKNQLSKLARTQEFDWRAVRAAKQPRISIITAQYSTVELHSPTAQNSEEQDSHLSKDDSSFTYVRPQPAPGHHRSRSADPGPETFFNTGGTKETSSTATKKSLPRSTSDWDLSGNRDSTREPSTYETVYPEDHSTQV</sequence>
<dbReference type="Proteomes" id="UP001239111">
    <property type="component" value="Chromosome 3"/>
</dbReference>
<gene>
    <name evidence="1" type="ORF">QAD02_000517</name>
</gene>
<proteinExistence type="predicted"/>
<dbReference type="EMBL" id="CM056743">
    <property type="protein sequence ID" value="KAJ8669258.1"/>
    <property type="molecule type" value="Genomic_DNA"/>
</dbReference>
<evidence type="ECO:0000313" key="2">
    <source>
        <dbReference type="Proteomes" id="UP001239111"/>
    </source>
</evidence>
<evidence type="ECO:0000313" key="1">
    <source>
        <dbReference type="EMBL" id="KAJ8669258.1"/>
    </source>
</evidence>
<comment type="caution">
    <text evidence="1">The sequence shown here is derived from an EMBL/GenBank/DDBJ whole genome shotgun (WGS) entry which is preliminary data.</text>
</comment>